<evidence type="ECO:0000313" key="5">
    <source>
        <dbReference type="EMBL" id="CAD9554104.1"/>
    </source>
</evidence>
<evidence type="ECO:0000256" key="4">
    <source>
        <dbReference type="SAM" id="MobiDB-lite"/>
    </source>
</evidence>
<dbReference type="PANTHER" id="PTHR45831:SF2">
    <property type="entry name" value="LD24721P"/>
    <property type="match status" value="1"/>
</dbReference>
<organism evidence="5">
    <name type="scientific">Leptocylindrus danicus</name>
    <dbReference type="NCBI Taxonomy" id="163516"/>
    <lineage>
        <taxon>Eukaryota</taxon>
        <taxon>Sar</taxon>
        <taxon>Stramenopiles</taxon>
        <taxon>Ochrophyta</taxon>
        <taxon>Bacillariophyta</taxon>
        <taxon>Coscinodiscophyceae</taxon>
        <taxon>Chaetocerotophycidae</taxon>
        <taxon>Leptocylindrales</taxon>
        <taxon>Leptocylindraceae</taxon>
        <taxon>Leptocylindrus</taxon>
    </lineage>
</organism>
<keyword evidence="1" id="KW-0677">Repeat</keyword>
<proteinExistence type="predicted"/>
<evidence type="ECO:0000256" key="2">
    <source>
        <dbReference type="ARBA" id="ARBA00022803"/>
    </source>
</evidence>
<dbReference type="InterPro" id="IPR016098">
    <property type="entry name" value="CAP/MinC_C"/>
</dbReference>
<feature type="region of interest" description="Disordered" evidence="4">
    <location>
        <begin position="20"/>
        <end position="57"/>
    </location>
</feature>
<reference evidence="5" key="1">
    <citation type="submission" date="2021-01" db="EMBL/GenBank/DDBJ databases">
        <authorList>
            <person name="Corre E."/>
            <person name="Pelletier E."/>
            <person name="Niang G."/>
            <person name="Scheremetjew M."/>
            <person name="Finn R."/>
            <person name="Kale V."/>
            <person name="Holt S."/>
            <person name="Cochrane G."/>
            <person name="Meng A."/>
            <person name="Brown T."/>
            <person name="Cohen L."/>
        </authorList>
    </citation>
    <scope>NUCLEOTIDE SEQUENCE</scope>
    <source>
        <strain evidence="5">B650</strain>
    </source>
</reference>
<dbReference type="PANTHER" id="PTHR45831">
    <property type="entry name" value="LD24721P"/>
    <property type="match status" value="1"/>
</dbReference>
<dbReference type="InterPro" id="IPR011990">
    <property type="entry name" value="TPR-like_helical_dom_sf"/>
</dbReference>
<protein>
    <submittedName>
        <fullName evidence="5">Uncharacterized protein</fullName>
    </submittedName>
</protein>
<dbReference type="GO" id="GO:0016020">
    <property type="term" value="C:membrane"/>
    <property type="evidence" value="ECO:0007669"/>
    <property type="project" value="TreeGrafter"/>
</dbReference>
<dbReference type="EMBL" id="HBGY01000165">
    <property type="protein sequence ID" value="CAD9554104.1"/>
    <property type="molecule type" value="Transcribed_RNA"/>
</dbReference>
<dbReference type="GO" id="GO:0072380">
    <property type="term" value="C:TRC complex"/>
    <property type="evidence" value="ECO:0007669"/>
    <property type="project" value="TreeGrafter"/>
</dbReference>
<name>A0A7S2JPQ9_9STRA</name>
<dbReference type="InterPro" id="IPR047150">
    <property type="entry name" value="SGT"/>
</dbReference>
<keyword evidence="2 3" id="KW-0802">TPR repeat</keyword>
<sequence length="444" mass="50791">MSTGFSNKYDKWNSVANELVSQTEEEDKADEEQAADFLGLKGKVPRSQAEADEKAKLEASRKLKEALDRQKEMEEKKKLVIEDVVGSNEGETMLLNDAKLQGRRVIVLRKCSKLEVHLTAPSKQSDSIIKVFLEECENLNLKVEAPIVTSMVEITHCKKVEIKVCKYRLSTLQIDMSKDLLVEYTDLNCFGLPSSDVHNGDRIYHAGVSDMVLKVPVFCARTKKASVLERKIDYIADGAIRVAEQSAQEYQFVTYVDRSSETIALVTERLHRVGTREFTDSELEKKRLEGNERDVELYMQDDERKIKECETHKAEGNEEFKNGNYTQAVLMYSMAIEKSSCLDKSRPFQSRHICFANRSACFLKIGHHEKALADAESCIQLDQTYIKGFFRKGLALHAMEKYQEALPVLVQSLKFEPKNKQIKQAIKFCEIKLEMEMRKRMNGN</sequence>
<dbReference type="SMART" id="SM00028">
    <property type="entry name" value="TPR"/>
    <property type="match status" value="3"/>
</dbReference>
<gene>
    <name evidence="5" type="ORF">LDAN0321_LOCUS106</name>
</gene>
<evidence type="ECO:0000256" key="3">
    <source>
        <dbReference type="PROSITE-ProRule" id="PRU00339"/>
    </source>
</evidence>
<dbReference type="Gene3D" id="2.160.20.70">
    <property type="match status" value="1"/>
</dbReference>
<dbReference type="GO" id="GO:0006620">
    <property type="term" value="P:post-translational protein targeting to endoplasmic reticulum membrane"/>
    <property type="evidence" value="ECO:0007669"/>
    <property type="project" value="TreeGrafter"/>
</dbReference>
<dbReference type="InterPro" id="IPR019734">
    <property type="entry name" value="TPR_rpt"/>
</dbReference>
<dbReference type="AlphaFoldDB" id="A0A7S2JPQ9"/>
<evidence type="ECO:0000256" key="1">
    <source>
        <dbReference type="ARBA" id="ARBA00022737"/>
    </source>
</evidence>
<feature type="compositionally biased region" description="Acidic residues" evidence="4">
    <location>
        <begin position="23"/>
        <end position="34"/>
    </location>
</feature>
<dbReference type="PROSITE" id="PS50005">
    <property type="entry name" value="TPR"/>
    <property type="match status" value="1"/>
</dbReference>
<dbReference type="Gene3D" id="1.25.40.10">
    <property type="entry name" value="Tetratricopeptide repeat domain"/>
    <property type="match status" value="1"/>
</dbReference>
<feature type="repeat" description="TPR" evidence="3">
    <location>
        <begin position="386"/>
        <end position="419"/>
    </location>
</feature>
<accession>A0A7S2JPQ9</accession>
<dbReference type="GO" id="GO:0060090">
    <property type="term" value="F:molecular adaptor activity"/>
    <property type="evidence" value="ECO:0007669"/>
    <property type="project" value="TreeGrafter"/>
</dbReference>
<dbReference type="SUPFAM" id="SSF48452">
    <property type="entry name" value="TPR-like"/>
    <property type="match status" value="1"/>
</dbReference>